<evidence type="ECO:0000313" key="2">
    <source>
        <dbReference type="Proteomes" id="UP000053257"/>
    </source>
</evidence>
<organism evidence="1 2">
    <name type="scientific">Phlebiopsis gigantea (strain 11061_1 CR5-6)</name>
    <name type="common">White-rot fungus</name>
    <name type="synonym">Peniophora gigantea</name>
    <dbReference type="NCBI Taxonomy" id="745531"/>
    <lineage>
        <taxon>Eukaryota</taxon>
        <taxon>Fungi</taxon>
        <taxon>Dikarya</taxon>
        <taxon>Basidiomycota</taxon>
        <taxon>Agaricomycotina</taxon>
        <taxon>Agaricomycetes</taxon>
        <taxon>Polyporales</taxon>
        <taxon>Phanerochaetaceae</taxon>
        <taxon>Phlebiopsis</taxon>
    </lineage>
</organism>
<accession>A0A0C3S433</accession>
<protein>
    <submittedName>
        <fullName evidence="1">Uncharacterized protein</fullName>
    </submittedName>
</protein>
<sequence>MNAQAVTDDQGGNILLRLSIAILRAAVENLEKNITLATAPRHEDTRRIGGTGGAHALALDPLTHLNELDLHGTVLATVFHPWNGIDTMLAMRITQLGLHRVKIYIDAIKLRVESTQAQRCITLALPKVGAAGALAFGGLTLAKR</sequence>
<dbReference type="Proteomes" id="UP000053257">
    <property type="component" value="Unassembled WGS sequence"/>
</dbReference>
<proteinExistence type="predicted"/>
<dbReference type="EMBL" id="KN840455">
    <property type="protein sequence ID" value="KIP10421.1"/>
    <property type="molecule type" value="Genomic_DNA"/>
</dbReference>
<dbReference type="HOGENOM" id="CLU_1797167_0_0_1"/>
<keyword evidence="2" id="KW-1185">Reference proteome</keyword>
<name>A0A0C3S433_PHLG1</name>
<gene>
    <name evidence="1" type="ORF">PHLGIDRAFT_18335</name>
</gene>
<evidence type="ECO:0000313" key="1">
    <source>
        <dbReference type="EMBL" id="KIP10421.1"/>
    </source>
</evidence>
<reference evidence="1 2" key="1">
    <citation type="journal article" date="2014" name="PLoS Genet.">
        <title>Analysis of the Phlebiopsis gigantea genome, transcriptome and secretome provides insight into its pioneer colonization strategies of wood.</title>
        <authorList>
            <person name="Hori C."/>
            <person name="Ishida T."/>
            <person name="Igarashi K."/>
            <person name="Samejima M."/>
            <person name="Suzuki H."/>
            <person name="Master E."/>
            <person name="Ferreira P."/>
            <person name="Ruiz-Duenas F.J."/>
            <person name="Held B."/>
            <person name="Canessa P."/>
            <person name="Larrondo L.F."/>
            <person name="Schmoll M."/>
            <person name="Druzhinina I.S."/>
            <person name="Kubicek C.P."/>
            <person name="Gaskell J.A."/>
            <person name="Kersten P."/>
            <person name="St John F."/>
            <person name="Glasner J."/>
            <person name="Sabat G."/>
            <person name="Splinter BonDurant S."/>
            <person name="Syed K."/>
            <person name="Yadav J."/>
            <person name="Mgbeahuruike A.C."/>
            <person name="Kovalchuk A."/>
            <person name="Asiegbu F.O."/>
            <person name="Lackner G."/>
            <person name="Hoffmeister D."/>
            <person name="Rencoret J."/>
            <person name="Gutierrez A."/>
            <person name="Sun H."/>
            <person name="Lindquist E."/>
            <person name="Barry K."/>
            <person name="Riley R."/>
            <person name="Grigoriev I.V."/>
            <person name="Henrissat B."/>
            <person name="Kues U."/>
            <person name="Berka R.M."/>
            <person name="Martinez A.T."/>
            <person name="Covert S.F."/>
            <person name="Blanchette R.A."/>
            <person name="Cullen D."/>
        </authorList>
    </citation>
    <scope>NUCLEOTIDE SEQUENCE [LARGE SCALE GENOMIC DNA]</scope>
    <source>
        <strain evidence="1 2">11061_1 CR5-6</strain>
    </source>
</reference>
<dbReference type="AlphaFoldDB" id="A0A0C3S433"/>